<keyword evidence="2" id="KW-0472">Membrane</keyword>
<accession>A0A0U5K124</accession>
<dbReference type="AlphaFoldDB" id="A0A0U5K124"/>
<gene>
    <name evidence="3" type="ORF">LRLP16767_LRLP167_00202</name>
</gene>
<name>A0A0U5K124_LIMRT</name>
<organism evidence="3">
    <name type="scientific">Limosilactobacillus reuteri</name>
    <name type="common">Lactobacillus reuteri</name>
    <dbReference type="NCBI Taxonomy" id="1598"/>
    <lineage>
        <taxon>Bacteria</taxon>
        <taxon>Bacillati</taxon>
        <taxon>Bacillota</taxon>
        <taxon>Bacilli</taxon>
        <taxon>Lactobacillales</taxon>
        <taxon>Lactobacillaceae</taxon>
        <taxon>Limosilactobacillus</taxon>
    </lineage>
</organism>
<dbReference type="EMBL" id="LN887698">
    <property type="protein sequence ID" value="CUR41894.1"/>
    <property type="molecule type" value="Genomic_DNA"/>
</dbReference>
<feature type="transmembrane region" description="Helical" evidence="2">
    <location>
        <begin position="6"/>
        <end position="22"/>
    </location>
</feature>
<proteinExistence type="predicted"/>
<evidence type="ECO:0000256" key="1">
    <source>
        <dbReference type="SAM" id="MobiDB-lite"/>
    </source>
</evidence>
<feature type="transmembrane region" description="Helical" evidence="2">
    <location>
        <begin position="29"/>
        <end position="47"/>
    </location>
</feature>
<keyword evidence="2" id="KW-1133">Transmembrane helix</keyword>
<evidence type="ECO:0000313" key="3">
    <source>
        <dbReference type="EMBL" id="CUR41894.1"/>
    </source>
</evidence>
<protein>
    <submittedName>
        <fullName evidence="3">Uncharacterized protein</fullName>
    </submittedName>
</protein>
<sequence length="269" mass="30518">MLNNILSIIWIALIICIFCFWKKKSNKKYLKVSIIIFIAITLLIGLLPQSSSTKEATKTAEATSVSSSSQVTSSSSSKHSSSTSRSSHKDKSPEPKRNKIQKWWLKRKAGKLELGASKAQVEKELGKPDQDNGQMLLYDNFNLHFENNKLVGGDLPAIQKKVDKKITKEKQERKEEQTRLASYAQAFGRKPVDTIQSMPSVYTSDHVEGNMVYTWRPDDSPMLVRVDSPNNFTTVYKYDKNGEHHALGTTLYQGRTIYQKQSNNNGYDY</sequence>
<feature type="compositionally biased region" description="Low complexity" evidence="1">
    <location>
        <begin position="58"/>
        <end position="85"/>
    </location>
</feature>
<dbReference type="RefSeq" id="WP_339111680.1">
    <property type="nucleotide sequence ID" value="NZ_LN887698.1"/>
</dbReference>
<feature type="compositionally biased region" description="Basic and acidic residues" evidence="1">
    <location>
        <begin position="87"/>
        <end position="97"/>
    </location>
</feature>
<keyword evidence="2" id="KW-0812">Transmembrane</keyword>
<reference evidence="3" key="1">
    <citation type="submission" date="2015-10" db="EMBL/GenBank/DDBJ databases">
        <authorList>
            <person name="Gilbert D.G."/>
        </authorList>
    </citation>
    <scope>NUCLEOTIDE SEQUENCE</scope>
    <source>
        <strain evidence="3">Lp167-67</strain>
    </source>
</reference>
<evidence type="ECO:0000256" key="2">
    <source>
        <dbReference type="SAM" id="Phobius"/>
    </source>
</evidence>
<feature type="region of interest" description="Disordered" evidence="1">
    <location>
        <begin position="58"/>
        <end position="100"/>
    </location>
</feature>